<proteinExistence type="predicted"/>
<feature type="domain" description="NAD-dependent epimerase/dehydratase" evidence="5">
    <location>
        <begin position="3"/>
        <end position="238"/>
    </location>
</feature>
<evidence type="ECO:0000256" key="4">
    <source>
        <dbReference type="ARBA" id="ARBA00023239"/>
    </source>
</evidence>
<dbReference type="EMBL" id="JBHTCS010000029">
    <property type="protein sequence ID" value="MFC7450979.1"/>
    <property type="molecule type" value="Genomic_DNA"/>
</dbReference>
<dbReference type="PANTHER" id="PTHR43078:SF6">
    <property type="entry name" value="UDP-GLUCURONIC ACID DECARBOXYLASE 1"/>
    <property type="match status" value="1"/>
</dbReference>
<reference evidence="7" key="1">
    <citation type="journal article" date="2019" name="Int. J. Syst. Evol. Microbiol.">
        <title>The Global Catalogue of Microorganisms (GCM) 10K type strain sequencing project: providing services to taxonomists for standard genome sequencing and annotation.</title>
        <authorList>
            <consortium name="The Broad Institute Genomics Platform"/>
            <consortium name="The Broad Institute Genome Sequencing Center for Infectious Disease"/>
            <person name="Wu L."/>
            <person name="Ma J."/>
        </authorList>
    </citation>
    <scope>NUCLEOTIDE SEQUENCE [LARGE SCALE GENOMIC DNA]</scope>
    <source>
        <strain evidence="7">ICMP 19430</strain>
    </source>
</reference>
<evidence type="ECO:0000256" key="2">
    <source>
        <dbReference type="ARBA" id="ARBA00022793"/>
    </source>
</evidence>
<keyword evidence="2" id="KW-0210">Decarboxylase</keyword>
<dbReference type="EC" id="4.1.1.35" evidence="6"/>
<evidence type="ECO:0000256" key="3">
    <source>
        <dbReference type="ARBA" id="ARBA00023027"/>
    </source>
</evidence>
<evidence type="ECO:0000256" key="1">
    <source>
        <dbReference type="ARBA" id="ARBA00001911"/>
    </source>
</evidence>
<evidence type="ECO:0000259" key="5">
    <source>
        <dbReference type="Pfam" id="PF01370"/>
    </source>
</evidence>
<evidence type="ECO:0000313" key="7">
    <source>
        <dbReference type="Proteomes" id="UP001596484"/>
    </source>
</evidence>
<comment type="cofactor">
    <cofactor evidence="1">
        <name>NAD(+)</name>
        <dbReference type="ChEBI" id="CHEBI:57540"/>
    </cofactor>
</comment>
<dbReference type="InterPro" id="IPR001509">
    <property type="entry name" value="Epimerase_deHydtase"/>
</dbReference>
<organism evidence="6 7">
    <name type="scientific">Rhodococcus daqingensis</name>
    <dbReference type="NCBI Taxonomy" id="2479363"/>
    <lineage>
        <taxon>Bacteria</taxon>
        <taxon>Bacillati</taxon>
        <taxon>Actinomycetota</taxon>
        <taxon>Actinomycetes</taxon>
        <taxon>Mycobacteriales</taxon>
        <taxon>Nocardiaceae</taxon>
        <taxon>Rhodococcus</taxon>
    </lineage>
</organism>
<comment type="caution">
    <text evidence="6">The sequence shown here is derived from an EMBL/GenBank/DDBJ whole genome shotgun (WGS) entry which is preliminary data.</text>
</comment>
<dbReference type="GO" id="GO:0048040">
    <property type="term" value="F:UDP-glucuronate decarboxylase activity"/>
    <property type="evidence" value="ECO:0007669"/>
    <property type="project" value="UniProtKB-EC"/>
</dbReference>
<accession>A0ABW2S5F9</accession>
<keyword evidence="7" id="KW-1185">Reference proteome</keyword>
<gene>
    <name evidence="6" type="ORF">ACFQS9_24080</name>
</gene>
<dbReference type="SUPFAM" id="SSF51735">
    <property type="entry name" value="NAD(P)-binding Rossmann-fold domains"/>
    <property type="match status" value="1"/>
</dbReference>
<keyword evidence="4 6" id="KW-0456">Lyase</keyword>
<keyword evidence="3" id="KW-0520">NAD</keyword>
<dbReference type="Pfam" id="PF01370">
    <property type="entry name" value="Epimerase"/>
    <property type="match status" value="1"/>
</dbReference>
<dbReference type="InterPro" id="IPR044516">
    <property type="entry name" value="UXS-like"/>
</dbReference>
<protein>
    <submittedName>
        <fullName evidence="6">UDP-glucuronic acid decarboxylase family protein</fullName>
        <ecNumber evidence="6">4.1.1.35</ecNumber>
    </submittedName>
</protein>
<dbReference type="PANTHER" id="PTHR43078">
    <property type="entry name" value="UDP-GLUCURONIC ACID DECARBOXYLASE-RELATED"/>
    <property type="match status" value="1"/>
</dbReference>
<dbReference type="Gene3D" id="3.40.50.720">
    <property type="entry name" value="NAD(P)-binding Rossmann-like Domain"/>
    <property type="match status" value="1"/>
</dbReference>
<evidence type="ECO:0000313" key="6">
    <source>
        <dbReference type="EMBL" id="MFC7450979.1"/>
    </source>
</evidence>
<sequence length="324" mass="35496">MRIVVTGAAGFVGSHVCDNLLARGDEVVGLDNLCTGTLENIEHLSSHAGFRFIHHDVTEPVQVSGHIDAVMHLASPASPKDYLRMPIETMRVGSLGTLHTLALAEANGARYLLASTSEVYGDPQVHPQPEGYWGHVNPLGPRGVYDEAKRFAEALTMAHHRSHGVDVCISRTFNTYGPRMRPNDGRVVSTFITQAMRGMPLTVYGDGTQTRSFCYVDDQVRGIVDLLDSTHVGAVNIGNPDEFTILELADAVLEITGSTSQICFEPLPVDDPAQRRPDISLAQSALRWNPEIDLRRGLALSVAWFRTQLVGPHLRDRPETSTKE</sequence>
<name>A0ABW2S5F9_9NOCA</name>
<dbReference type="CDD" id="cd05230">
    <property type="entry name" value="UGD_SDR_e"/>
    <property type="match status" value="1"/>
</dbReference>
<dbReference type="InterPro" id="IPR036291">
    <property type="entry name" value="NAD(P)-bd_dom_sf"/>
</dbReference>
<dbReference type="Proteomes" id="UP001596484">
    <property type="component" value="Unassembled WGS sequence"/>
</dbReference>
<dbReference type="RefSeq" id="WP_378409078.1">
    <property type="nucleotide sequence ID" value="NZ_JBHTCS010000029.1"/>
</dbReference>